<accession>A0AAJ5ZM51</accession>
<organism evidence="3 4">
    <name type="scientific">Candidatus Lucifugimonas marina</name>
    <dbReference type="NCBI Taxonomy" id="3038979"/>
    <lineage>
        <taxon>Bacteria</taxon>
        <taxon>Bacillati</taxon>
        <taxon>Chloroflexota</taxon>
        <taxon>Dehalococcoidia</taxon>
        <taxon>SAR202 cluster</taxon>
        <taxon>Candidatus Lucifugimonadales</taxon>
        <taxon>Candidatus Lucifugimonadaceae</taxon>
        <taxon>Candidatus Lucifugimonas</taxon>
    </lineage>
</organism>
<dbReference type="Gene3D" id="3.40.1350.10">
    <property type="match status" value="1"/>
</dbReference>
<evidence type="ECO:0000313" key="4">
    <source>
        <dbReference type="Proteomes" id="UP001219901"/>
    </source>
</evidence>
<dbReference type="InterPro" id="IPR048301">
    <property type="entry name" value="NucS_C"/>
</dbReference>
<evidence type="ECO:0000313" key="3">
    <source>
        <dbReference type="EMBL" id="WFG40743.1"/>
    </source>
</evidence>
<dbReference type="Pfam" id="PF01939">
    <property type="entry name" value="NucS_C"/>
    <property type="match status" value="1"/>
</dbReference>
<protein>
    <submittedName>
        <fullName evidence="3">DUF91 domain-containing protein</fullName>
    </submittedName>
</protein>
<keyword evidence="1" id="KW-0238">DNA-binding</keyword>
<dbReference type="InterPro" id="IPR011856">
    <property type="entry name" value="tRNA_endonuc-like_dom_sf"/>
</dbReference>
<keyword evidence="4" id="KW-1185">Reference proteome</keyword>
<reference evidence="4" key="2">
    <citation type="submission" date="2023-06" db="EMBL/GenBank/DDBJ databases">
        <title>Pangenomics reveal diversification of enzyme families and niche specialization in globally abundant SAR202 bacteria.</title>
        <authorList>
            <person name="Saw J.H.W."/>
        </authorList>
    </citation>
    <scope>NUCLEOTIDE SEQUENCE [LARGE SCALE GENOMIC DNA]</scope>
    <source>
        <strain evidence="4">JH1073</strain>
    </source>
</reference>
<gene>
    <name evidence="3" type="ORF">GKO48_03435</name>
</gene>
<dbReference type="GO" id="GO:0004519">
    <property type="term" value="F:endonuclease activity"/>
    <property type="evidence" value="ECO:0007669"/>
    <property type="project" value="InterPro"/>
</dbReference>
<dbReference type="CDD" id="cd22341">
    <property type="entry name" value="NucS-like"/>
    <property type="match status" value="1"/>
</dbReference>
<dbReference type="AlphaFoldDB" id="A0AAJ5ZM51"/>
<name>A0AAJ5ZM51_9CHLR</name>
<dbReference type="GO" id="GO:0003677">
    <property type="term" value="F:DNA binding"/>
    <property type="evidence" value="ECO:0007669"/>
    <property type="project" value="UniProtKB-KW"/>
</dbReference>
<feature type="domain" description="Endonuclease NucS C-terminal" evidence="2">
    <location>
        <begin position="208"/>
        <end position="263"/>
    </location>
</feature>
<sequence length="302" mass="33633">MLGKGSSLAQKCFDEGFVGVDFDIDHDISAALARSDNFRDFNREYIPRWLEKYPAKSKVAAGLAMGFTYTVTKDIKIGDFIVSPDGNRRYRFGKVTGPYEFAEGTDLPHRRPVAWTDNYVGRDDLSLELQRSLGSIGTVSNVSSYSDELEKFSGNDMLGASMGVGSAEQLNDFRMEKHLEDFLVSNWGRTNFGPDYDLYTEDGAFAGQQYPTDTGPLDILAISKDRKTILVIELKKSRASDAAVGQVLRYMSYISDEVADEGQNVVGAIIALDDDQRLVRAVSMIPTVDFYRYSMSFSITKV</sequence>
<evidence type="ECO:0000259" key="2">
    <source>
        <dbReference type="Pfam" id="PF01939"/>
    </source>
</evidence>
<dbReference type="InterPro" id="IPR002793">
    <property type="entry name" value="Endonuclease_NucS"/>
</dbReference>
<dbReference type="Proteomes" id="UP001219901">
    <property type="component" value="Chromosome"/>
</dbReference>
<evidence type="ECO:0000256" key="1">
    <source>
        <dbReference type="ARBA" id="ARBA00023125"/>
    </source>
</evidence>
<dbReference type="EMBL" id="CP046147">
    <property type="protein sequence ID" value="WFG40743.1"/>
    <property type="molecule type" value="Genomic_DNA"/>
</dbReference>
<proteinExistence type="predicted"/>
<reference evidence="3 4" key="1">
    <citation type="submission" date="2019-11" db="EMBL/GenBank/DDBJ databases">
        <authorList>
            <person name="Cho J.-C."/>
        </authorList>
    </citation>
    <scope>NUCLEOTIDE SEQUENCE [LARGE SCALE GENOMIC DNA]</scope>
    <source>
        <strain evidence="3 4">JH1073</strain>
    </source>
</reference>